<dbReference type="Pfam" id="PF17145">
    <property type="entry name" value="DUF5119"/>
    <property type="match status" value="1"/>
</dbReference>
<evidence type="ECO:0000256" key="1">
    <source>
        <dbReference type="SAM" id="Phobius"/>
    </source>
</evidence>
<evidence type="ECO:0000313" key="6">
    <source>
        <dbReference type="Proteomes" id="UP000284640"/>
    </source>
</evidence>
<feature type="transmembrane region" description="Helical" evidence="1">
    <location>
        <begin position="7"/>
        <end position="25"/>
    </location>
</feature>
<evidence type="ECO:0000313" key="5">
    <source>
        <dbReference type="Proteomes" id="UP000260795"/>
    </source>
</evidence>
<evidence type="ECO:0000313" key="4">
    <source>
        <dbReference type="EMBL" id="RHE61256.1"/>
    </source>
</evidence>
<reference evidence="5 6" key="1">
    <citation type="submission" date="2018-08" db="EMBL/GenBank/DDBJ databases">
        <title>A genome reference for cultivated species of the human gut microbiota.</title>
        <authorList>
            <person name="Zou Y."/>
            <person name="Xue W."/>
            <person name="Luo G."/>
        </authorList>
    </citation>
    <scope>NUCLEOTIDE SEQUENCE [LARGE SCALE GENOMIC DNA]</scope>
    <source>
        <strain evidence="4 6">AM27-46</strain>
        <strain evidence="3 5">TF08-13</strain>
    </source>
</reference>
<feature type="signal peptide" evidence="2">
    <location>
        <begin position="1"/>
        <end position="17"/>
    </location>
</feature>
<organism evidence="3 5">
    <name type="scientific">Bacteroides uniformis</name>
    <dbReference type="NCBI Taxonomy" id="820"/>
    <lineage>
        <taxon>Bacteria</taxon>
        <taxon>Pseudomonadati</taxon>
        <taxon>Bacteroidota</taxon>
        <taxon>Bacteroidia</taxon>
        <taxon>Bacteroidales</taxon>
        <taxon>Bacteroidaceae</taxon>
        <taxon>Bacteroides</taxon>
    </lineage>
</organism>
<dbReference type="InterPro" id="IPR033410">
    <property type="entry name" value="DUF5119"/>
</dbReference>
<dbReference type="RefSeq" id="WP_117680880.1">
    <property type="nucleotide sequence ID" value="NZ_CP176641.1"/>
</dbReference>
<keyword evidence="2" id="KW-0732">Signal</keyword>
<protein>
    <submittedName>
        <fullName evidence="3">DUF5119 domain-containing protein</fullName>
    </submittedName>
</protein>
<keyword evidence="1" id="KW-0472">Membrane</keyword>
<keyword evidence="1" id="KW-1133">Transmembrane helix</keyword>
<dbReference type="PROSITE" id="PS51257">
    <property type="entry name" value="PROKAR_LIPOPROTEIN"/>
    <property type="match status" value="1"/>
</dbReference>
<dbReference type="Proteomes" id="UP000284640">
    <property type="component" value="Unassembled WGS sequence"/>
</dbReference>
<name>A0A3E4R6X8_BACUN</name>
<comment type="caution">
    <text evidence="3">The sequence shown here is derived from an EMBL/GenBank/DDBJ whole genome shotgun (WGS) entry which is preliminary data.</text>
</comment>
<proteinExistence type="predicted"/>
<dbReference type="Proteomes" id="UP000260795">
    <property type="component" value="Unassembled WGS sequence"/>
</dbReference>
<keyword evidence="1" id="KW-0812">Transmembrane</keyword>
<accession>A0A3E4R6X8</accession>
<evidence type="ECO:0000313" key="3">
    <source>
        <dbReference type="EMBL" id="RGL15743.1"/>
    </source>
</evidence>
<gene>
    <name evidence="4" type="ORF">DW729_03220</name>
    <name evidence="3" type="ORF">DXC80_05640</name>
</gene>
<dbReference type="EMBL" id="QSKL01000002">
    <property type="protein sequence ID" value="RHE61256.1"/>
    <property type="molecule type" value="Genomic_DNA"/>
</dbReference>
<evidence type="ECO:0000256" key="2">
    <source>
        <dbReference type="SAM" id="SignalP"/>
    </source>
</evidence>
<sequence length="351" mass="39485">MKRKAHYNLIMYIPLLAAVGMLTTFSSCEHKDLCYDHDAHAPKSQVMIKADYEKEWQYTYDDGVDWKNYSAWQESFGMGYDLLCPGIPEGLRVQVYGADGFDHILNIAPEGGIVQLREGECSLLFYNNDTEYIVFDDMQSYISARATTRARTRTTYNGNSYMESRSENTVNPPDMLYGNYMESYTACRTVEPEVLPVAMHPLVFTYLVRYEFSHGLKYVAMARGALAGMAASVYLNSGRTSAEDATVLYDCTLQDFGVQSLVRSFGIPDFPNEHYTRTIRSYALNLEVRLKNGNLKSFDFDVTDQVAAQPQGGVIVVSGIEIPDEEGMEGGSGFDVDVDGWGEFEDIELPF</sequence>
<dbReference type="AlphaFoldDB" id="A0A3E4R6X8"/>
<dbReference type="EMBL" id="QSRK01000006">
    <property type="protein sequence ID" value="RGL15743.1"/>
    <property type="molecule type" value="Genomic_DNA"/>
</dbReference>
<feature type="chain" id="PRO_5036337845" evidence="2">
    <location>
        <begin position="18"/>
        <end position="351"/>
    </location>
</feature>